<evidence type="ECO:0000313" key="1">
    <source>
        <dbReference type="EMBL" id="KAJ5160983.1"/>
    </source>
</evidence>
<reference evidence="1" key="2">
    <citation type="journal article" date="2023" name="IMA Fungus">
        <title>Comparative genomic study of the Penicillium genus elucidates a diverse pangenome and 15 lateral gene transfer events.</title>
        <authorList>
            <person name="Petersen C."/>
            <person name="Sorensen T."/>
            <person name="Nielsen M.R."/>
            <person name="Sondergaard T.E."/>
            <person name="Sorensen J.L."/>
            <person name="Fitzpatrick D.A."/>
            <person name="Frisvad J.C."/>
            <person name="Nielsen K.L."/>
        </authorList>
    </citation>
    <scope>NUCLEOTIDE SEQUENCE</scope>
    <source>
        <strain evidence="1">IBT 26290</strain>
    </source>
</reference>
<dbReference type="AlphaFoldDB" id="A0A9W9LKU3"/>
<accession>A0A9W9LKU3</accession>
<comment type="caution">
    <text evidence="1">The sequence shown here is derived from an EMBL/GenBank/DDBJ whole genome shotgun (WGS) entry which is preliminary data.</text>
</comment>
<name>A0A9W9LKU3_9EURO</name>
<dbReference type="EMBL" id="JAPQKN010000004">
    <property type="protein sequence ID" value="KAJ5160983.1"/>
    <property type="molecule type" value="Genomic_DNA"/>
</dbReference>
<gene>
    <name evidence="1" type="ORF">N7482_007987</name>
</gene>
<dbReference type="OrthoDB" id="3437351at2759"/>
<keyword evidence="2" id="KW-1185">Reference proteome</keyword>
<proteinExistence type="predicted"/>
<dbReference type="GeneID" id="81429287"/>
<dbReference type="RefSeq" id="XP_056542540.1">
    <property type="nucleotide sequence ID" value="XM_056690111.1"/>
</dbReference>
<dbReference type="Proteomes" id="UP001149163">
    <property type="component" value="Unassembled WGS sequence"/>
</dbReference>
<evidence type="ECO:0000313" key="2">
    <source>
        <dbReference type="Proteomes" id="UP001149163"/>
    </source>
</evidence>
<organism evidence="1 2">
    <name type="scientific">Penicillium canariense</name>
    <dbReference type="NCBI Taxonomy" id="189055"/>
    <lineage>
        <taxon>Eukaryota</taxon>
        <taxon>Fungi</taxon>
        <taxon>Dikarya</taxon>
        <taxon>Ascomycota</taxon>
        <taxon>Pezizomycotina</taxon>
        <taxon>Eurotiomycetes</taxon>
        <taxon>Eurotiomycetidae</taxon>
        <taxon>Eurotiales</taxon>
        <taxon>Aspergillaceae</taxon>
        <taxon>Penicillium</taxon>
    </lineage>
</organism>
<reference evidence="1" key="1">
    <citation type="submission" date="2022-11" db="EMBL/GenBank/DDBJ databases">
        <authorList>
            <person name="Petersen C."/>
        </authorList>
    </citation>
    <scope>NUCLEOTIDE SEQUENCE</scope>
    <source>
        <strain evidence="1">IBT 26290</strain>
    </source>
</reference>
<protein>
    <submittedName>
        <fullName evidence="1">Uncharacterized protein</fullName>
    </submittedName>
</protein>
<sequence length="165" mass="19589">MPHGGLRAFFQLPIFYVAICDWEDKYPKKIIRMLARPRAGLTAELYLLGPYSRPSRLNQYGTVLFVVEDIRLFRVLSLIEMLVNASIRREAMVRKLYVLWEHESAFEYPEWWKSWRQRLLDKDAPRFGGYDILSFRIFRGQAEAGKVRTRVHYYQGSLNVKDEIP</sequence>